<evidence type="ECO:0000313" key="8">
    <source>
        <dbReference type="EMBL" id="GAV05730.1"/>
    </source>
</evidence>
<dbReference type="GO" id="GO:0035721">
    <property type="term" value="P:intraciliary retrograde transport"/>
    <property type="evidence" value="ECO:0007669"/>
    <property type="project" value="InterPro"/>
</dbReference>
<feature type="domain" description="IF140/IFT172/WDR19 TPR" evidence="7">
    <location>
        <begin position="256"/>
        <end position="622"/>
    </location>
</feature>
<feature type="domain" description="WDR19 WD40 repeat" evidence="6">
    <location>
        <begin position="5"/>
        <end position="198"/>
    </location>
</feature>
<evidence type="ECO:0000256" key="2">
    <source>
        <dbReference type="ARBA" id="ARBA00022574"/>
    </source>
</evidence>
<dbReference type="GO" id="GO:0060271">
    <property type="term" value="P:cilium assembly"/>
    <property type="evidence" value="ECO:0007669"/>
    <property type="project" value="TreeGrafter"/>
</dbReference>
<dbReference type="Pfam" id="PF24762">
    <property type="entry name" value="TPR_IF140-IFT172"/>
    <property type="match status" value="1"/>
</dbReference>
<dbReference type="Proteomes" id="UP000186922">
    <property type="component" value="Unassembled WGS sequence"/>
</dbReference>
<dbReference type="InterPro" id="IPR040379">
    <property type="entry name" value="WDR19/dyf-2"/>
</dbReference>
<dbReference type="InterPro" id="IPR011990">
    <property type="entry name" value="TPR-like_helical_dom_sf"/>
</dbReference>
<reference evidence="8 9" key="1">
    <citation type="journal article" date="2016" name="Nat. Commun.">
        <title>Extremotolerant tardigrade genome and improved radiotolerance of human cultured cells by tardigrade-unique protein.</title>
        <authorList>
            <person name="Hashimoto T."/>
            <person name="Horikawa D.D."/>
            <person name="Saito Y."/>
            <person name="Kuwahara H."/>
            <person name="Kozuka-Hata H."/>
            <person name="Shin-I T."/>
            <person name="Minakuchi Y."/>
            <person name="Ohishi K."/>
            <person name="Motoyama A."/>
            <person name="Aizu T."/>
            <person name="Enomoto A."/>
            <person name="Kondo K."/>
            <person name="Tanaka S."/>
            <person name="Hara Y."/>
            <person name="Koshikawa S."/>
            <person name="Sagara H."/>
            <person name="Miura T."/>
            <person name="Yokobori S."/>
            <person name="Miyagawa K."/>
            <person name="Suzuki Y."/>
            <person name="Kubo T."/>
            <person name="Oyama M."/>
            <person name="Kohara Y."/>
            <person name="Fujiyama A."/>
            <person name="Arakawa K."/>
            <person name="Katayama T."/>
            <person name="Toyoda A."/>
            <person name="Kunieda T."/>
        </authorList>
    </citation>
    <scope>NUCLEOTIDE SEQUENCE [LARGE SCALE GENOMIC DNA]</scope>
    <source>
        <strain evidence="8 9">YOKOZUNA-1</strain>
    </source>
</reference>
<dbReference type="EMBL" id="BDGG01000012">
    <property type="protein sequence ID" value="GAV05730.1"/>
    <property type="molecule type" value="Genomic_DNA"/>
</dbReference>
<dbReference type="PANTHER" id="PTHR14920">
    <property type="entry name" value="OSMOTIC AVOIDANCE ABNORMAL PROTEIN 1/WD REPEAT MEMBRANE PROTEIN"/>
    <property type="match status" value="1"/>
</dbReference>
<dbReference type="SUPFAM" id="SSF48452">
    <property type="entry name" value="TPR-like"/>
    <property type="match status" value="1"/>
</dbReference>
<keyword evidence="2" id="KW-0853">WD repeat</keyword>
<sequence>MSASYAVVLLTDGRVITHQLNRDPSTFISHIDQTLSSIPNLEEVTCMALSDKNVYFGTSSGDLGYFSLSGQRFELATQHTSAISSIKVKEPDALIVFTDAADEMCLYCLTTDACLPITNLAGKPMGVFFDWLVGPEQTEDFVSIFGVQTPTNLQFYAYIPHSINGAYVEEVEYNSKFSDKSSVLGISGESMALLSSGVFSVSRISLYPDDGPKEAECDSSSDFNNVTAEKLIRLHRYYEAAAFCRKKGMKDFLKRIGENCVRELNVELAVACFRESGDFDKALLLEQYVVIDHLPRLAGYMALVDGKPELAAQWFLKASDPLAVLGIYSDLMQWEKAIALAESHAADKVSYACQQYAAQLELLADYPSALEYYENALRSLNQPDAGLENQVKRGLARMCFRSGEMSRGIAIVQELKDRSLLEECAAILEDEKHLVEAAKMYRESGNLEKAASVFLRAKDWKAAEDIIEKVDCIPLKLQLGRARETLKDYAGAIKLYEAAGDNDSVVRLLLEALNRIDLAIEVVDRTRSQEGAKMVAAHFMKIKDFASAIRYLLISGRGEEAFLIAQQYNQMEIFSQVVGNDQTLALYEKIATYYSNKREFVKSAQYLIKADQSRKAVELLTKLMQRDTIDAAEEDFLLNTLVAAAVSSKDMALTDKVVQVLLGNDGGEPKDEKYLLDLYLLSGQHREADKIAVLVAEHHLDSGDYKEAHRVLYRTYIKLLESPRGPSDQLFNLFSLVHSHAVSVVMHTLKEHEKVARMLIRICKNISKFPKDASRFLLSAVLECTKCHLNKSAMEFALILMQPQYRAIVTQKYESKILNILRKGGRVVDAEEEATDCPFASHKLPSSQLFCPLCKLRVPFCVLSGMHLVRFDCAFCPGCDMPAIYSQVKSGLSAGLQACPMCSLVWSSQNMQPAAPEKTESFFRKIESSQLADG</sequence>
<dbReference type="InterPro" id="IPR056168">
    <property type="entry name" value="TPR_IF140/IFT172/WDR19"/>
</dbReference>
<keyword evidence="9" id="KW-1185">Reference proteome</keyword>
<dbReference type="STRING" id="947166.A0A1D1VW87"/>
<gene>
    <name evidence="8" type="primary">RvY_15811-1</name>
    <name evidence="8" type="synonym">RvY_15811.1</name>
    <name evidence="8" type="ORF">RvY_15811</name>
</gene>
<dbReference type="InterPro" id="IPR039468">
    <property type="entry name" value="WDR19_WD40_rpt"/>
</dbReference>
<evidence type="ECO:0000256" key="1">
    <source>
        <dbReference type="ARBA" id="ARBA00004138"/>
    </source>
</evidence>
<accession>A0A1D1VW87</accession>
<evidence type="ECO:0000256" key="3">
    <source>
        <dbReference type="ARBA" id="ARBA00022737"/>
    </source>
</evidence>
<evidence type="ECO:0000313" key="9">
    <source>
        <dbReference type="Proteomes" id="UP000186922"/>
    </source>
</evidence>
<evidence type="ECO:0000256" key="5">
    <source>
        <dbReference type="ARBA" id="ARBA00023273"/>
    </source>
</evidence>
<dbReference type="Pfam" id="PF15911">
    <property type="entry name" value="Beta-prop_WDR19_2nd"/>
    <property type="match status" value="1"/>
</dbReference>
<dbReference type="Gene3D" id="1.25.40.470">
    <property type="match status" value="2"/>
</dbReference>
<name>A0A1D1VW87_RAMVA</name>
<dbReference type="GO" id="GO:0030991">
    <property type="term" value="C:intraciliary transport particle A"/>
    <property type="evidence" value="ECO:0007669"/>
    <property type="project" value="TreeGrafter"/>
</dbReference>
<keyword evidence="5" id="KW-0966">Cell projection</keyword>
<dbReference type="GO" id="GO:0005929">
    <property type="term" value="C:cilium"/>
    <property type="evidence" value="ECO:0007669"/>
    <property type="project" value="UniProtKB-SubCell"/>
</dbReference>
<proteinExistence type="predicted"/>
<evidence type="ECO:0000259" key="7">
    <source>
        <dbReference type="Pfam" id="PF24762"/>
    </source>
</evidence>
<comment type="caution">
    <text evidence="8">The sequence shown here is derived from an EMBL/GenBank/DDBJ whole genome shotgun (WGS) entry which is preliminary data.</text>
</comment>
<evidence type="ECO:0000259" key="6">
    <source>
        <dbReference type="Pfam" id="PF15911"/>
    </source>
</evidence>
<evidence type="ECO:0000256" key="4">
    <source>
        <dbReference type="ARBA" id="ARBA00023069"/>
    </source>
</evidence>
<protein>
    <submittedName>
        <fullName evidence="8">Uncharacterized protein</fullName>
    </submittedName>
</protein>
<dbReference type="AlphaFoldDB" id="A0A1D1VW87"/>
<dbReference type="PANTHER" id="PTHR14920:SF0">
    <property type="entry name" value="WD REPEAT DOMAIN 19"/>
    <property type="match status" value="1"/>
</dbReference>
<comment type="subcellular location">
    <subcellularLocation>
        <location evidence="1">Cell projection</location>
        <location evidence="1">Cilium</location>
    </subcellularLocation>
</comment>
<keyword evidence="4" id="KW-0969">Cilium</keyword>
<organism evidence="8 9">
    <name type="scientific">Ramazzottius varieornatus</name>
    <name type="common">Water bear</name>
    <name type="synonym">Tardigrade</name>
    <dbReference type="NCBI Taxonomy" id="947166"/>
    <lineage>
        <taxon>Eukaryota</taxon>
        <taxon>Metazoa</taxon>
        <taxon>Ecdysozoa</taxon>
        <taxon>Tardigrada</taxon>
        <taxon>Eutardigrada</taxon>
        <taxon>Parachela</taxon>
        <taxon>Hypsibioidea</taxon>
        <taxon>Ramazzottiidae</taxon>
        <taxon>Ramazzottius</taxon>
    </lineage>
</organism>
<dbReference type="OrthoDB" id="10250638at2759"/>
<keyword evidence="3" id="KW-0677">Repeat</keyword>